<keyword evidence="2" id="KW-1185">Reference proteome</keyword>
<feature type="non-terminal residue" evidence="1">
    <location>
        <position position="1"/>
    </location>
</feature>
<sequence>RPQAHLCSGW</sequence>
<protein>
    <submittedName>
        <fullName evidence="1">Uncharacterized protein</fullName>
    </submittedName>
</protein>
<dbReference type="EMBL" id="CVQH01022376">
    <property type="protein sequence ID" value="CRK32938.1"/>
    <property type="molecule type" value="Genomic_DNA"/>
</dbReference>
<name>A0A0G4MF78_VERLO</name>
<evidence type="ECO:0000313" key="2">
    <source>
        <dbReference type="Proteomes" id="UP000044602"/>
    </source>
</evidence>
<organism evidence="1 2">
    <name type="scientific">Verticillium longisporum</name>
    <name type="common">Verticillium dahliae var. longisporum</name>
    <dbReference type="NCBI Taxonomy" id="100787"/>
    <lineage>
        <taxon>Eukaryota</taxon>
        <taxon>Fungi</taxon>
        <taxon>Dikarya</taxon>
        <taxon>Ascomycota</taxon>
        <taxon>Pezizomycotina</taxon>
        <taxon>Sordariomycetes</taxon>
        <taxon>Hypocreomycetidae</taxon>
        <taxon>Glomerellales</taxon>
        <taxon>Plectosphaerellaceae</taxon>
        <taxon>Verticillium</taxon>
    </lineage>
</organism>
<reference evidence="2" key="1">
    <citation type="submission" date="2015-05" db="EMBL/GenBank/DDBJ databases">
        <authorList>
            <person name="Fogelqvist Johan"/>
        </authorList>
    </citation>
    <scope>NUCLEOTIDE SEQUENCE [LARGE SCALE GENOMIC DNA]</scope>
</reference>
<evidence type="ECO:0000313" key="1">
    <source>
        <dbReference type="EMBL" id="CRK32938.1"/>
    </source>
</evidence>
<proteinExistence type="predicted"/>
<dbReference type="Proteomes" id="UP000044602">
    <property type="component" value="Unassembled WGS sequence"/>
</dbReference>
<gene>
    <name evidence="1" type="ORF">BN1708_019149</name>
</gene>
<accession>A0A0G4MF78</accession>